<evidence type="ECO:0000313" key="2">
    <source>
        <dbReference type="Proteomes" id="UP001168821"/>
    </source>
</evidence>
<name>A0AA38I748_9CUCU</name>
<comment type="caution">
    <text evidence="1">The sequence shown here is derived from an EMBL/GenBank/DDBJ whole genome shotgun (WGS) entry which is preliminary data.</text>
</comment>
<accession>A0AA38I748</accession>
<organism evidence="1 2">
    <name type="scientific">Zophobas morio</name>
    <dbReference type="NCBI Taxonomy" id="2755281"/>
    <lineage>
        <taxon>Eukaryota</taxon>
        <taxon>Metazoa</taxon>
        <taxon>Ecdysozoa</taxon>
        <taxon>Arthropoda</taxon>
        <taxon>Hexapoda</taxon>
        <taxon>Insecta</taxon>
        <taxon>Pterygota</taxon>
        <taxon>Neoptera</taxon>
        <taxon>Endopterygota</taxon>
        <taxon>Coleoptera</taxon>
        <taxon>Polyphaga</taxon>
        <taxon>Cucujiformia</taxon>
        <taxon>Tenebrionidae</taxon>
        <taxon>Zophobas</taxon>
    </lineage>
</organism>
<protein>
    <recommendedName>
        <fullName evidence="3">Endonuclease-reverse transcriptase</fullName>
    </recommendedName>
</protein>
<evidence type="ECO:0000313" key="1">
    <source>
        <dbReference type="EMBL" id="KAJ3652438.1"/>
    </source>
</evidence>
<dbReference type="AlphaFoldDB" id="A0AA38I748"/>
<gene>
    <name evidence="1" type="ORF">Zmor_018402</name>
</gene>
<dbReference type="EMBL" id="JALNTZ010000005">
    <property type="protein sequence ID" value="KAJ3652438.1"/>
    <property type="molecule type" value="Genomic_DNA"/>
</dbReference>
<reference evidence="1" key="1">
    <citation type="journal article" date="2023" name="G3 (Bethesda)">
        <title>Whole genome assemblies of Zophobas morio and Tenebrio molitor.</title>
        <authorList>
            <person name="Kaur S."/>
            <person name="Stinson S.A."/>
            <person name="diCenzo G.C."/>
        </authorList>
    </citation>
    <scope>NUCLEOTIDE SEQUENCE</scope>
    <source>
        <strain evidence="1">QUZm001</strain>
    </source>
</reference>
<dbReference type="PANTHER" id="PTHR46238:SF8">
    <property type="entry name" value="ENDONUCLEASE_EXONUCLEASE_PHOSPHATASE DOMAIN-CONTAINING PROTEIN"/>
    <property type="match status" value="1"/>
</dbReference>
<sequence>MTLYTAVVETILTYGSECWQMKEKSKRQLEVVEMDYLRRACRISKLEHIPNTEIRRKTGRIYNTVDTVESKQLLWYGHVMRMGDERWPKRAIQYVPWNKRRRGRPTLEWREGIRKIMEDRAIEEEEWTDRKRWRSKCGMRQKL</sequence>
<dbReference type="Proteomes" id="UP001168821">
    <property type="component" value="Unassembled WGS sequence"/>
</dbReference>
<proteinExistence type="predicted"/>
<keyword evidence="2" id="KW-1185">Reference proteome</keyword>
<evidence type="ECO:0008006" key="3">
    <source>
        <dbReference type="Google" id="ProtNLM"/>
    </source>
</evidence>
<dbReference type="PANTHER" id="PTHR46238">
    <property type="entry name" value="REVERSE TRANSCRIPTASE DOMAIN-CONTAINING PROTEIN"/>
    <property type="match status" value="1"/>
</dbReference>